<dbReference type="Pfam" id="PF04003">
    <property type="entry name" value="Utp12"/>
    <property type="match status" value="1"/>
</dbReference>
<feature type="compositionally biased region" description="Acidic residues" evidence="5">
    <location>
        <begin position="244"/>
        <end position="258"/>
    </location>
</feature>
<dbReference type="InterPro" id="IPR020472">
    <property type="entry name" value="WD40_PAC1"/>
</dbReference>
<comment type="similarity">
    <text evidence="1">Belongs to the WD repeat PWP2 family.</text>
</comment>
<feature type="repeat" description="WD" evidence="4">
    <location>
        <begin position="515"/>
        <end position="549"/>
    </location>
</feature>
<evidence type="ECO:0000256" key="1">
    <source>
        <dbReference type="ARBA" id="ARBA00010226"/>
    </source>
</evidence>
<protein>
    <submittedName>
        <fullName evidence="7">CLUMA_CG016395, isoform A</fullName>
    </submittedName>
</protein>
<dbReference type="Proteomes" id="UP000183832">
    <property type="component" value="Unassembled WGS sequence"/>
</dbReference>
<dbReference type="SUPFAM" id="SSF50978">
    <property type="entry name" value="WD40 repeat-like"/>
    <property type="match status" value="2"/>
</dbReference>
<dbReference type="GO" id="GO:0000028">
    <property type="term" value="P:ribosomal small subunit assembly"/>
    <property type="evidence" value="ECO:0007669"/>
    <property type="project" value="TreeGrafter"/>
</dbReference>
<feature type="repeat" description="WD" evidence="4">
    <location>
        <begin position="387"/>
        <end position="428"/>
    </location>
</feature>
<dbReference type="PROSITE" id="PS50294">
    <property type="entry name" value="WD_REPEATS_REGION"/>
    <property type="match status" value="3"/>
</dbReference>
<dbReference type="AlphaFoldDB" id="A0A1J1IUP2"/>
<dbReference type="PROSITE" id="PS50082">
    <property type="entry name" value="WD_REPEATS_2"/>
    <property type="match status" value="3"/>
</dbReference>
<dbReference type="CDD" id="cd00200">
    <property type="entry name" value="WD40"/>
    <property type="match status" value="1"/>
</dbReference>
<dbReference type="PRINTS" id="PR00320">
    <property type="entry name" value="GPROTEINBRPT"/>
</dbReference>
<feature type="region of interest" description="Disordered" evidence="5">
    <location>
        <begin position="236"/>
        <end position="275"/>
    </location>
</feature>
<dbReference type="Gene3D" id="2.130.10.10">
    <property type="entry name" value="YVTN repeat-like/Quinoprotein amine dehydrogenase"/>
    <property type="match status" value="3"/>
</dbReference>
<dbReference type="GO" id="GO:0034388">
    <property type="term" value="C:Pwp2p-containing subcomplex of 90S preribosome"/>
    <property type="evidence" value="ECO:0007669"/>
    <property type="project" value="TreeGrafter"/>
</dbReference>
<dbReference type="GO" id="GO:0000462">
    <property type="term" value="P:maturation of SSU-rRNA from tricistronic rRNA transcript (SSU-rRNA, 5.8S rRNA, LSU-rRNA)"/>
    <property type="evidence" value="ECO:0007669"/>
    <property type="project" value="TreeGrafter"/>
</dbReference>
<proteinExistence type="inferred from homology"/>
<reference evidence="7 8" key="1">
    <citation type="submission" date="2015-04" db="EMBL/GenBank/DDBJ databases">
        <authorList>
            <person name="Syromyatnikov M.Y."/>
            <person name="Popov V.N."/>
        </authorList>
    </citation>
    <scope>NUCLEOTIDE SEQUENCE [LARGE SCALE GENOMIC DNA]</scope>
</reference>
<feature type="region of interest" description="Disordered" evidence="5">
    <location>
        <begin position="908"/>
        <end position="930"/>
    </location>
</feature>
<sequence length="930" mass="104604">MKFAYKFSNLLGTVFRKGNLVFSKDGNSIISPVGNRLTVYDLKNNKSQTLSIQSNYNITSLDLSPNGCLLVASNESGETFMISMISQTVIHTYKFNCEPKCIKFSPDGKFFAMCVAELVYIFKSPGMITGQFNSFIIERIFHDAHEEKTCLDWSFDSRFIIVGSKDNSAKIFALRLLENFRPFVLSGHSDEIVSCAFEENSLNAFLISRNGQLSMWESSMKAEDFIELVYVKTEEPEDKRQKEEDSDEDDDFDNEDEVEKSSGDENNSRDKQGKIIVANDEEKQKFFYKRLARHYLMDELKKENRNVKLTSASYHKKLKLLVTAYSTGAFYLHELPDVTMIHSLNISDYAVDTAIFNTNGDWVALGVSGAGQLLVWEWQSEQYVMKQQGHSNVMSSISYSPDGNFIVTGSYDGKVKVWNVQSGFCFMTFSEHTSGVTGIDFCKNKKFFASASLDGTVRAFDMIRYRNFKTFTAPRLVQFSCVAIDYSGELVAAGAQDVFDIHLWSLKFGKILEVLSGHEAPVASLDFSPVPTSSALVSGSWDHTIKIWNCLETSGSHETVDLSSDVVCVAFNPNGEEVAVASLNCTISIFNVVSAEQINTIECKRDVGFSISDGDVVSAKKSMETKYFSSITYSADGECILAGGKSKFVCIYHVREGILLKKFEITQNMSLDGMTEFINRRNLTDFGNLALIEERDKLEGGNIKLKLPGAQKNDVASRNFKPEVGVSSLMFSPNGQQWAAASTEGLMIYSLDKGIVFDPFQMSIEVTPKAARSFIEDREYSSALIMSLKLNEDNLIQEIIEKIPHKEIELVLDSLPPAFIPRIVDFLSKMLNTQHLEFYLKWTCSALTKFGQKNEILDPQILVSLHQNLNRKYEALNKICDYNKYTIRVIRKTSKLMPTNNDEDDAMLLVSKAPNEENSDVSMDDDTSEE</sequence>
<evidence type="ECO:0000313" key="7">
    <source>
        <dbReference type="EMBL" id="CRL03824.1"/>
    </source>
</evidence>
<keyword evidence="3" id="KW-0677">Repeat</keyword>
<feature type="compositionally biased region" description="Basic and acidic residues" evidence="5">
    <location>
        <begin position="259"/>
        <end position="273"/>
    </location>
</feature>
<dbReference type="Pfam" id="PF00400">
    <property type="entry name" value="WD40"/>
    <property type="match status" value="5"/>
</dbReference>
<evidence type="ECO:0000313" key="8">
    <source>
        <dbReference type="Proteomes" id="UP000183832"/>
    </source>
</evidence>
<dbReference type="InterPro" id="IPR001680">
    <property type="entry name" value="WD40_rpt"/>
</dbReference>
<keyword evidence="8" id="KW-1185">Reference proteome</keyword>
<dbReference type="OrthoDB" id="3142434at2759"/>
<dbReference type="PANTHER" id="PTHR19858:SF0">
    <property type="entry name" value="PERIODIC TRYPTOPHAN PROTEIN 2 HOMOLOG"/>
    <property type="match status" value="1"/>
</dbReference>
<dbReference type="STRING" id="568069.A0A1J1IUP2"/>
<dbReference type="PROSITE" id="PS00678">
    <property type="entry name" value="WD_REPEATS_1"/>
    <property type="match status" value="1"/>
</dbReference>
<dbReference type="InterPro" id="IPR027145">
    <property type="entry name" value="PWP2"/>
</dbReference>
<evidence type="ECO:0000256" key="2">
    <source>
        <dbReference type="ARBA" id="ARBA00022574"/>
    </source>
</evidence>
<feature type="compositionally biased region" description="Acidic residues" evidence="5">
    <location>
        <begin position="917"/>
        <end position="930"/>
    </location>
</feature>
<organism evidence="7 8">
    <name type="scientific">Clunio marinus</name>
    <dbReference type="NCBI Taxonomy" id="568069"/>
    <lineage>
        <taxon>Eukaryota</taxon>
        <taxon>Metazoa</taxon>
        <taxon>Ecdysozoa</taxon>
        <taxon>Arthropoda</taxon>
        <taxon>Hexapoda</taxon>
        <taxon>Insecta</taxon>
        <taxon>Pterygota</taxon>
        <taxon>Neoptera</taxon>
        <taxon>Endopterygota</taxon>
        <taxon>Diptera</taxon>
        <taxon>Nematocera</taxon>
        <taxon>Chironomoidea</taxon>
        <taxon>Chironomidae</taxon>
        <taxon>Clunio</taxon>
    </lineage>
</organism>
<dbReference type="InterPro" id="IPR011044">
    <property type="entry name" value="Quino_amine_DH_bsu"/>
</dbReference>
<accession>A0A1J1IUP2</accession>
<dbReference type="InterPro" id="IPR007148">
    <property type="entry name" value="SSU_processome_Utp12"/>
</dbReference>
<gene>
    <name evidence="7" type="ORF">CLUMA_CG016395</name>
</gene>
<keyword evidence="2 4" id="KW-0853">WD repeat</keyword>
<evidence type="ECO:0000256" key="3">
    <source>
        <dbReference type="ARBA" id="ARBA00022737"/>
    </source>
</evidence>
<evidence type="ECO:0000256" key="5">
    <source>
        <dbReference type="SAM" id="MobiDB-lite"/>
    </source>
</evidence>
<feature type="domain" description="Small-subunit processome Utp12" evidence="6">
    <location>
        <begin position="791"/>
        <end position="891"/>
    </location>
</feature>
<dbReference type="InterPro" id="IPR036322">
    <property type="entry name" value="WD40_repeat_dom_sf"/>
</dbReference>
<dbReference type="SUPFAM" id="SSF50969">
    <property type="entry name" value="YVTN repeat-like/Quinoprotein amine dehydrogenase"/>
    <property type="match status" value="1"/>
</dbReference>
<dbReference type="InterPro" id="IPR019775">
    <property type="entry name" value="WD40_repeat_CS"/>
</dbReference>
<dbReference type="PANTHER" id="PTHR19858">
    <property type="entry name" value="WD40 REPEAT PROTEIN"/>
    <property type="match status" value="1"/>
</dbReference>
<evidence type="ECO:0000259" key="6">
    <source>
        <dbReference type="Pfam" id="PF04003"/>
    </source>
</evidence>
<dbReference type="GO" id="GO:0032040">
    <property type="term" value="C:small-subunit processome"/>
    <property type="evidence" value="ECO:0007669"/>
    <property type="project" value="TreeGrafter"/>
</dbReference>
<dbReference type="SMART" id="SM00320">
    <property type="entry name" value="WD40"/>
    <property type="match status" value="11"/>
</dbReference>
<feature type="repeat" description="WD" evidence="4">
    <location>
        <begin position="429"/>
        <end position="470"/>
    </location>
</feature>
<name>A0A1J1IUP2_9DIPT</name>
<evidence type="ECO:0000256" key="4">
    <source>
        <dbReference type="PROSITE-ProRule" id="PRU00221"/>
    </source>
</evidence>
<dbReference type="EMBL" id="CVRI01000059">
    <property type="protein sequence ID" value="CRL03824.1"/>
    <property type="molecule type" value="Genomic_DNA"/>
</dbReference>
<dbReference type="InterPro" id="IPR015943">
    <property type="entry name" value="WD40/YVTN_repeat-like_dom_sf"/>
</dbReference>